<reference evidence="1 2" key="1">
    <citation type="submission" date="2023-08" db="EMBL/GenBank/DDBJ databases">
        <title>Microbacterium psychrotolerans sp. nov., a psychrotolerant bacterium isolated from soil in Heilongjiang Province, China.</title>
        <authorList>
            <person name="An P."/>
            <person name="Zhao D."/>
            <person name="Xiang H."/>
        </authorList>
    </citation>
    <scope>NUCLEOTIDE SEQUENCE [LARGE SCALE GENOMIC DNA]</scope>
    <source>
        <strain evidence="1 2">QXD-8</strain>
    </source>
</reference>
<comment type="caution">
    <text evidence="1">The sequence shown here is derived from an EMBL/GenBank/DDBJ whole genome shotgun (WGS) entry which is preliminary data.</text>
</comment>
<evidence type="ECO:0008006" key="3">
    <source>
        <dbReference type="Google" id="ProtNLM"/>
    </source>
</evidence>
<dbReference type="Proteomes" id="UP001235133">
    <property type="component" value="Unassembled WGS sequence"/>
</dbReference>
<evidence type="ECO:0000313" key="2">
    <source>
        <dbReference type="Proteomes" id="UP001235133"/>
    </source>
</evidence>
<organism evidence="1 2">
    <name type="scientific">Microbacterium psychrotolerans</name>
    <dbReference type="NCBI Taxonomy" id="3068321"/>
    <lineage>
        <taxon>Bacteria</taxon>
        <taxon>Bacillati</taxon>
        <taxon>Actinomycetota</taxon>
        <taxon>Actinomycetes</taxon>
        <taxon>Micrococcales</taxon>
        <taxon>Microbacteriaceae</taxon>
        <taxon>Microbacterium</taxon>
    </lineage>
</organism>
<dbReference type="RefSeq" id="WP_308869071.1">
    <property type="nucleotide sequence ID" value="NZ_JAVFWO010000004.1"/>
</dbReference>
<accession>A0ABU0Z6H3</accession>
<evidence type="ECO:0000313" key="1">
    <source>
        <dbReference type="EMBL" id="MDQ7879446.1"/>
    </source>
</evidence>
<name>A0ABU0Z6H3_9MICO</name>
<dbReference type="EMBL" id="JAVFWO010000004">
    <property type="protein sequence ID" value="MDQ7879446.1"/>
    <property type="molecule type" value="Genomic_DNA"/>
</dbReference>
<sequence>MTQAHVDDYLADGPCTRKHIRNYVRWLIHDRASSARRINASRRDAKSVPILTQTQRIPLVRNRLEWERVGLSVRVAGLILLLWAGQVEDCGVHFAVNIHR</sequence>
<gene>
    <name evidence="1" type="ORF">Q9R08_15750</name>
</gene>
<protein>
    <recommendedName>
        <fullName evidence="3">Integrase SAM-like N-terminal domain-containing protein</fullName>
    </recommendedName>
</protein>
<proteinExistence type="predicted"/>
<keyword evidence="2" id="KW-1185">Reference proteome</keyword>